<dbReference type="EMBL" id="JBGQPK010000078">
    <property type="protein sequence ID" value="MFL2030282.1"/>
    <property type="molecule type" value="Genomic_DNA"/>
</dbReference>
<reference evidence="1 2" key="1">
    <citation type="submission" date="2024-08" db="EMBL/GenBank/DDBJ databases">
        <authorList>
            <person name="Arias E."/>
        </authorList>
    </citation>
    <scope>NUCLEOTIDE SEQUENCE [LARGE SCALE GENOMIC DNA]</scope>
    <source>
        <strain evidence="1 2">FAM 25317</strain>
    </source>
</reference>
<keyword evidence="2" id="KW-1185">Reference proteome</keyword>
<dbReference type="NCBIfam" id="TIGR02384">
    <property type="entry name" value="RelB_DinJ"/>
    <property type="match status" value="1"/>
</dbReference>
<organism evidence="1 2">
    <name type="scientific">Loigolactobacillus zhaoyuanensis</name>
    <dbReference type="NCBI Taxonomy" id="2486017"/>
    <lineage>
        <taxon>Bacteria</taxon>
        <taxon>Bacillati</taxon>
        <taxon>Bacillota</taxon>
        <taxon>Bacilli</taxon>
        <taxon>Lactobacillales</taxon>
        <taxon>Lactobacillaceae</taxon>
        <taxon>Loigolactobacillus</taxon>
    </lineage>
</organism>
<name>A0ABW8UHK0_9LACO</name>
<dbReference type="Pfam" id="PF04221">
    <property type="entry name" value="RelB"/>
    <property type="match status" value="1"/>
</dbReference>
<dbReference type="RefSeq" id="WP_407137734.1">
    <property type="nucleotide sequence ID" value="NZ_JBGQPK010000078.1"/>
</dbReference>
<proteinExistence type="predicted"/>
<dbReference type="InterPro" id="IPR013321">
    <property type="entry name" value="Arc_rbn_hlx_hlx"/>
</dbReference>
<dbReference type="Gene3D" id="1.10.1220.10">
    <property type="entry name" value="Met repressor-like"/>
    <property type="match status" value="1"/>
</dbReference>
<dbReference type="InterPro" id="IPR007337">
    <property type="entry name" value="RelB/DinJ"/>
</dbReference>
<comment type="caution">
    <text evidence="1">The sequence shown here is derived from an EMBL/GenBank/DDBJ whole genome shotgun (WGS) entry which is preliminary data.</text>
</comment>
<evidence type="ECO:0000313" key="1">
    <source>
        <dbReference type="EMBL" id="MFL2030282.1"/>
    </source>
</evidence>
<protein>
    <submittedName>
        <fullName evidence="1">Type II toxin-antitoxin system RelB/DinJ family antitoxin</fullName>
    </submittedName>
</protein>
<dbReference type="Proteomes" id="UP001625389">
    <property type="component" value="Unassembled WGS sequence"/>
</dbReference>
<accession>A0ABW8UHK0</accession>
<gene>
    <name evidence="1" type="ORF">ACEN34_11760</name>
</gene>
<sequence>MPTEKKEPTALVAAKVDEKTKVAAEKILKDLGLTRTAAINVFYKQIILTDGLPFPITNKTSAQRETDYLTATGTLGQVDRLMDTATDRDFDQVRG</sequence>
<evidence type="ECO:0000313" key="2">
    <source>
        <dbReference type="Proteomes" id="UP001625389"/>
    </source>
</evidence>